<evidence type="ECO:0000313" key="3">
    <source>
        <dbReference type="Proteomes" id="UP000265926"/>
    </source>
</evidence>
<feature type="domain" description="3-keto-alpha-glucoside-1,2-lyase/3-keto-2-hydroxy-glucal hydratase" evidence="1">
    <location>
        <begin position="54"/>
        <end position="230"/>
    </location>
</feature>
<dbReference type="EMBL" id="QWGR01000016">
    <property type="protein sequence ID" value="RIJ46272.1"/>
    <property type="molecule type" value="Genomic_DNA"/>
</dbReference>
<dbReference type="InterPro" id="IPR010496">
    <property type="entry name" value="AL/BT2_dom"/>
</dbReference>
<comment type="caution">
    <text evidence="2">The sequence shown here is derived from an EMBL/GenBank/DDBJ whole genome shotgun (WGS) entry which is preliminary data.</text>
</comment>
<dbReference type="Pfam" id="PF06439">
    <property type="entry name" value="3keto-disac_hyd"/>
    <property type="match status" value="1"/>
</dbReference>
<dbReference type="GO" id="GO:0016787">
    <property type="term" value="F:hydrolase activity"/>
    <property type="evidence" value="ECO:0007669"/>
    <property type="project" value="InterPro"/>
</dbReference>
<gene>
    <name evidence="2" type="ORF">D1614_20090</name>
</gene>
<dbReference type="Proteomes" id="UP000265926">
    <property type="component" value="Unassembled WGS sequence"/>
</dbReference>
<dbReference type="Gene3D" id="2.60.120.560">
    <property type="entry name" value="Exo-inulinase, domain 1"/>
    <property type="match status" value="1"/>
</dbReference>
<proteinExistence type="predicted"/>
<name>A0A399SUM8_9BACT</name>
<accession>A0A399SUM8</accession>
<sequence length="339" mass="37583">MIRQLTSSCQGNTVRPGRYRFIKHLKTIQMKRVTIFFAFLLISLAGFSQNTDRFTTLFNGKDLSGWMMPGKVPGFEVLDGVLVAAPHNGSELYTEKQYGNFIFKFEYLLSEVGNSGVLIRCNPENPWGTGVEVQLLAPWTPYRDDLHCTGSIYGHVAVSNRPDETTGIWHTMEIKCDRKNITISVDGKVTTVADVDTVKSMQGKNMAGAIGFQSNHSKEGEFAKFRNVSVLNLDDDPEYVKKGFYSADADIRKQAGEAADLKGASIVETLAQMLDENNPKAQAGAKQALFDIAAKKSAANVSKDEKKPVEKALKRSFKNSSSEISKNYLNWLLEMLSAD</sequence>
<protein>
    <submittedName>
        <fullName evidence="2">DUF1080 domain-containing protein</fullName>
    </submittedName>
</protein>
<keyword evidence="3" id="KW-1185">Reference proteome</keyword>
<dbReference type="AlphaFoldDB" id="A0A399SUM8"/>
<evidence type="ECO:0000313" key="2">
    <source>
        <dbReference type="EMBL" id="RIJ46272.1"/>
    </source>
</evidence>
<organism evidence="2 3">
    <name type="scientific">Maribellus luteus</name>
    <dbReference type="NCBI Taxonomy" id="2305463"/>
    <lineage>
        <taxon>Bacteria</taxon>
        <taxon>Pseudomonadati</taxon>
        <taxon>Bacteroidota</taxon>
        <taxon>Bacteroidia</taxon>
        <taxon>Marinilabiliales</taxon>
        <taxon>Prolixibacteraceae</taxon>
        <taxon>Maribellus</taxon>
    </lineage>
</organism>
<dbReference type="OrthoDB" id="259356at2"/>
<evidence type="ECO:0000259" key="1">
    <source>
        <dbReference type="Pfam" id="PF06439"/>
    </source>
</evidence>
<reference evidence="2 3" key="1">
    <citation type="submission" date="2018-08" db="EMBL/GenBank/DDBJ databases">
        <title>Pallidiluteibacterium maritimus gen. nov., sp. nov., isolated from coastal sediment.</title>
        <authorList>
            <person name="Zhou L.Y."/>
        </authorList>
    </citation>
    <scope>NUCLEOTIDE SEQUENCE [LARGE SCALE GENOMIC DNA]</scope>
    <source>
        <strain evidence="2 3">XSD2</strain>
    </source>
</reference>